<sequence>MDICKWLNETEVADQSLNSPQPPGHDFFHRVEKPKPVFRQKGTPTRSRSDSSLLEPQPQSHRAPLARPKPLTEQPSDTDAYSKVSCPSRGGSAESESSSQRYARKPRRKTRLERYEPSSKKQERGKYVHHSRKGESKKSRRKSKRKKGEGPANGTADTFHAKNVSGDRLTLKPREQLGIFNKGKASTAVRGRGCELTQYPVPDLVFSEMKFLQKDKGQPEPAISYEPPKKRRKRGHVHTKEGEISAYFTSARPALAERDINVTLEHASEKGTGQAVPPRHVSQRERTQSTRSAGVLPTVETSEQRPQLGFVTRGPRHESTSYVSWSESVRAPGSVPRRPDAVLNAAAIQLEIPPYRVDEATATAEDNVLSKPTAVPVTDRKTDESTERFRISSFEPPHNRVSRSHSYPRQSSSPRKAQLVDRAAKFKSTESLASPSSMPPVMGRYVSAEHEGRPRSRRQTTDSGKDPACFAKNLSAHAGAAEGHETQQYEAEASSDLGYVIQQCEQTFHARRRAPELRDRYGMRESNDMMSMPWYPHRVHEPDRVPVVRFAGLQSPEVPNFPGVIIYDQQANRQQGLDGFLYDEEFLNDEDDMLRNERDWDEGQRQVDFVAGGETGYGDEYVYEDADAVRSRAWDNSVVARGFWRPNKLY</sequence>
<feature type="compositionally biased region" description="Low complexity" evidence="1">
    <location>
        <begin position="404"/>
        <end position="415"/>
    </location>
</feature>
<proteinExistence type="predicted"/>
<feature type="region of interest" description="Disordered" evidence="1">
    <location>
        <begin position="393"/>
        <end position="469"/>
    </location>
</feature>
<reference evidence="2" key="1">
    <citation type="journal article" date="2021" name="Nat. Commun.">
        <title>Genetic determinants of endophytism in the Arabidopsis root mycobiome.</title>
        <authorList>
            <person name="Mesny F."/>
            <person name="Miyauchi S."/>
            <person name="Thiergart T."/>
            <person name="Pickel B."/>
            <person name="Atanasova L."/>
            <person name="Karlsson M."/>
            <person name="Huettel B."/>
            <person name="Barry K.W."/>
            <person name="Haridas S."/>
            <person name="Chen C."/>
            <person name="Bauer D."/>
            <person name="Andreopoulos W."/>
            <person name="Pangilinan J."/>
            <person name="LaButti K."/>
            <person name="Riley R."/>
            <person name="Lipzen A."/>
            <person name="Clum A."/>
            <person name="Drula E."/>
            <person name="Henrissat B."/>
            <person name="Kohler A."/>
            <person name="Grigoriev I.V."/>
            <person name="Martin F.M."/>
            <person name="Hacquard S."/>
        </authorList>
    </citation>
    <scope>NUCLEOTIDE SEQUENCE</scope>
    <source>
        <strain evidence="2">MPI-SDFR-AT-0120</strain>
    </source>
</reference>
<feature type="region of interest" description="Disordered" evidence="1">
    <location>
        <begin position="266"/>
        <end position="303"/>
    </location>
</feature>
<protein>
    <submittedName>
        <fullName evidence="2">Uncharacterized protein</fullName>
    </submittedName>
</protein>
<dbReference type="EMBL" id="JAGMVJ010000010">
    <property type="protein sequence ID" value="KAH7087047.1"/>
    <property type="molecule type" value="Genomic_DNA"/>
</dbReference>
<feature type="compositionally biased region" description="Basic residues" evidence="1">
    <location>
        <begin position="102"/>
        <end position="111"/>
    </location>
</feature>
<feature type="compositionally biased region" description="Basic and acidic residues" evidence="1">
    <location>
        <begin position="418"/>
        <end position="428"/>
    </location>
</feature>
<dbReference type="Proteomes" id="UP000813461">
    <property type="component" value="Unassembled WGS sequence"/>
</dbReference>
<feature type="compositionally biased region" description="Polar residues" evidence="1">
    <location>
        <begin position="42"/>
        <end position="60"/>
    </location>
</feature>
<name>A0A8K0R3V7_9PLEO</name>
<feature type="compositionally biased region" description="Low complexity" evidence="1">
    <location>
        <begin position="88"/>
        <end position="99"/>
    </location>
</feature>
<keyword evidence="3" id="KW-1185">Reference proteome</keyword>
<evidence type="ECO:0000256" key="1">
    <source>
        <dbReference type="SAM" id="MobiDB-lite"/>
    </source>
</evidence>
<evidence type="ECO:0000313" key="3">
    <source>
        <dbReference type="Proteomes" id="UP000813461"/>
    </source>
</evidence>
<gene>
    <name evidence="2" type="ORF">FB567DRAFT_444090</name>
</gene>
<organism evidence="2 3">
    <name type="scientific">Paraphoma chrysanthemicola</name>
    <dbReference type="NCBI Taxonomy" id="798071"/>
    <lineage>
        <taxon>Eukaryota</taxon>
        <taxon>Fungi</taxon>
        <taxon>Dikarya</taxon>
        <taxon>Ascomycota</taxon>
        <taxon>Pezizomycotina</taxon>
        <taxon>Dothideomycetes</taxon>
        <taxon>Pleosporomycetidae</taxon>
        <taxon>Pleosporales</taxon>
        <taxon>Pleosporineae</taxon>
        <taxon>Phaeosphaeriaceae</taxon>
        <taxon>Paraphoma</taxon>
    </lineage>
</organism>
<accession>A0A8K0R3V7</accession>
<feature type="compositionally biased region" description="Basic and acidic residues" evidence="1">
    <location>
        <begin position="112"/>
        <end position="126"/>
    </location>
</feature>
<feature type="compositionally biased region" description="Basic residues" evidence="1">
    <location>
        <begin position="138"/>
        <end position="147"/>
    </location>
</feature>
<feature type="region of interest" description="Disordered" evidence="1">
    <location>
        <begin position="12"/>
        <end position="170"/>
    </location>
</feature>
<dbReference type="AlphaFoldDB" id="A0A8K0R3V7"/>
<feature type="region of interest" description="Disordered" evidence="1">
    <location>
        <begin position="212"/>
        <end position="250"/>
    </location>
</feature>
<dbReference type="OrthoDB" id="2537141at2759"/>
<evidence type="ECO:0000313" key="2">
    <source>
        <dbReference type="EMBL" id="KAH7087047.1"/>
    </source>
</evidence>
<feature type="compositionally biased region" description="Basic and acidic residues" evidence="1">
    <location>
        <begin position="447"/>
        <end position="465"/>
    </location>
</feature>
<feature type="compositionally biased region" description="Basic and acidic residues" evidence="1">
    <location>
        <begin position="26"/>
        <end position="35"/>
    </location>
</feature>
<comment type="caution">
    <text evidence="2">The sequence shown here is derived from an EMBL/GenBank/DDBJ whole genome shotgun (WGS) entry which is preliminary data.</text>
</comment>